<gene>
    <name evidence="1" type="ORF">CR513_44672</name>
</gene>
<evidence type="ECO:0000313" key="2">
    <source>
        <dbReference type="Proteomes" id="UP000257109"/>
    </source>
</evidence>
<dbReference type="AlphaFoldDB" id="A0A371FAZ0"/>
<proteinExistence type="predicted"/>
<feature type="non-terminal residue" evidence="1">
    <location>
        <position position="1"/>
    </location>
</feature>
<reference evidence="1" key="1">
    <citation type="submission" date="2018-05" db="EMBL/GenBank/DDBJ databases">
        <title>Draft genome of Mucuna pruriens seed.</title>
        <authorList>
            <person name="Nnadi N.E."/>
            <person name="Vos R."/>
            <person name="Hasami M.H."/>
            <person name="Devisetty U.K."/>
            <person name="Aguiy J.C."/>
        </authorList>
    </citation>
    <scope>NUCLEOTIDE SEQUENCE [LARGE SCALE GENOMIC DNA]</scope>
    <source>
        <strain evidence="1">JCA_2017</strain>
    </source>
</reference>
<comment type="caution">
    <text evidence="1">The sequence shown here is derived from an EMBL/GenBank/DDBJ whole genome shotgun (WGS) entry which is preliminary data.</text>
</comment>
<name>A0A371FAZ0_MUCPR</name>
<accession>A0A371FAZ0</accession>
<organism evidence="1 2">
    <name type="scientific">Mucuna pruriens</name>
    <name type="common">Velvet bean</name>
    <name type="synonym">Dolichos pruriens</name>
    <dbReference type="NCBI Taxonomy" id="157652"/>
    <lineage>
        <taxon>Eukaryota</taxon>
        <taxon>Viridiplantae</taxon>
        <taxon>Streptophyta</taxon>
        <taxon>Embryophyta</taxon>
        <taxon>Tracheophyta</taxon>
        <taxon>Spermatophyta</taxon>
        <taxon>Magnoliopsida</taxon>
        <taxon>eudicotyledons</taxon>
        <taxon>Gunneridae</taxon>
        <taxon>Pentapetalae</taxon>
        <taxon>rosids</taxon>
        <taxon>fabids</taxon>
        <taxon>Fabales</taxon>
        <taxon>Fabaceae</taxon>
        <taxon>Papilionoideae</taxon>
        <taxon>50 kb inversion clade</taxon>
        <taxon>NPAAA clade</taxon>
        <taxon>indigoferoid/millettioid clade</taxon>
        <taxon>Phaseoleae</taxon>
        <taxon>Mucuna</taxon>
    </lineage>
</organism>
<dbReference type="Proteomes" id="UP000257109">
    <property type="component" value="Unassembled WGS sequence"/>
</dbReference>
<sequence length="82" mass="8674">MPGGSETTQVATIGQSNNPLPKPLIILATPIYQDNHTIPWRYNVGEVILASQEKASPTKEVTNIAGIGGVTRSGRVHAPEAL</sequence>
<evidence type="ECO:0000313" key="1">
    <source>
        <dbReference type="EMBL" id="RDX75446.1"/>
    </source>
</evidence>
<dbReference type="OrthoDB" id="1455424at2759"/>
<protein>
    <submittedName>
        <fullName evidence="1">Uncharacterized protein</fullName>
    </submittedName>
</protein>
<keyword evidence="2" id="KW-1185">Reference proteome</keyword>
<dbReference type="EMBL" id="QJKJ01009837">
    <property type="protein sequence ID" value="RDX75446.1"/>
    <property type="molecule type" value="Genomic_DNA"/>
</dbReference>